<evidence type="ECO:0000256" key="5">
    <source>
        <dbReference type="ARBA" id="ARBA00022989"/>
    </source>
</evidence>
<gene>
    <name evidence="9" type="ORF">GCM10023082_09110</name>
</gene>
<evidence type="ECO:0000256" key="7">
    <source>
        <dbReference type="RuleBase" id="RU363032"/>
    </source>
</evidence>
<dbReference type="Gene3D" id="1.10.3720.10">
    <property type="entry name" value="MetI-like"/>
    <property type="match status" value="1"/>
</dbReference>
<feature type="transmembrane region" description="Helical" evidence="7">
    <location>
        <begin position="29"/>
        <end position="49"/>
    </location>
</feature>
<keyword evidence="5 7" id="KW-1133">Transmembrane helix</keyword>
<evidence type="ECO:0000256" key="1">
    <source>
        <dbReference type="ARBA" id="ARBA00004651"/>
    </source>
</evidence>
<keyword evidence="4 7" id="KW-0812">Transmembrane</keyword>
<name>A0ABP7E593_9ACTN</name>
<dbReference type="EMBL" id="BAABEP010000003">
    <property type="protein sequence ID" value="GAA3713545.1"/>
    <property type="molecule type" value="Genomic_DNA"/>
</dbReference>
<keyword evidence="3" id="KW-1003">Cell membrane</keyword>
<keyword evidence="10" id="KW-1185">Reference proteome</keyword>
<accession>A0ABP7E593</accession>
<feature type="domain" description="ABC transmembrane type-1" evidence="8">
    <location>
        <begin position="80"/>
        <end position="260"/>
    </location>
</feature>
<evidence type="ECO:0000256" key="2">
    <source>
        <dbReference type="ARBA" id="ARBA00022448"/>
    </source>
</evidence>
<reference evidence="10" key="1">
    <citation type="journal article" date="2019" name="Int. J. Syst. Evol. Microbiol.">
        <title>The Global Catalogue of Microorganisms (GCM) 10K type strain sequencing project: providing services to taxonomists for standard genome sequencing and annotation.</title>
        <authorList>
            <consortium name="The Broad Institute Genomics Platform"/>
            <consortium name="The Broad Institute Genome Sequencing Center for Infectious Disease"/>
            <person name="Wu L."/>
            <person name="Ma J."/>
        </authorList>
    </citation>
    <scope>NUCLEOTIDE SEQUENCE [LARGE SCALE GENOMIC DNA]</scope>
    <source>
        <strain evidence="10">JCM 30846</strain>
    </source>
</reference>
<organism evidence="9 10">
    <name type="scientific">Streptomyces tremellae</name>
    <dbReference type="NCBI Taxonomy" id="1124239"/>
    <lineage>
        <taxon>Bacteria</taxon>
        <taxon>Bacillati</taxon>
        <taxon>Actinomycetota</taxon>
        <taxon>Actinomycetes</taxon>
        <taxon>Kitasatosporales</taxon>
        <taxon>Streptomycetaceae</taxon>
        <taxon>Streptomyces</taxon>
    </lineage>
</organism>
<keyword evidence="6 7" id="KW-0472">Membrane</keyword>
<feature type="transmembrane region" description="Helical" evidence="7">
    <location>
        <begin position="120"/>
        <end position="140"/>
    </location>
</feature>
<comment type="caution">
    <text evidence="9">The sequence shown here is derived from an EMBL/GenBank/DDBJ whole genome shotgun (WGS) entry which is preliminary data.</text>
</comment>
<dbReference type="CDD" id="cd06261">
    <property type="entry name" value="TM_PBP2"/>
    <property type="match status" value="1"/>
</dbReference>
<evidence type="ECO:0000256" key="3">
    <source>
        <dbReference type="ARBA" id="ARBA00022475"/>
    </source>
</evidence>
<comment type="subcellular location">
    <subcellularLocation>
        <location evidence="1 7">Cell membrane</location>
        <topology evidence="1 7">Multi-pass membrane protein</topology>
    </subcellularLocation>
</comment>
<feature type="transmembrane region" description="Helical" evidence="7">
    <location>
        <begin position="186"/>
        <end position="217"/>
    </location>
</feature>
<dbReference type="PANTHER" id="PTHR30151:SF0">
    <property type="entry name" value="ABC TRANSPORTER PERMEASE PROTEIN MJ0413-RELATED"/>
    <property type="match status" value="1"/>
</dbReference>
<dbReference type="SUPFAM" id="SSF161098">
    <property type="entry name" value="MetI-like"/>
    <property type="match status" value="1"/>
</dbReference>
<evidence type="ECO:0000259" key="8">
    <source>
        <dbReference type="PROSITE" id="PS50928"/>
    </source>
</evidence>
<dbReference type="InterPro" id="IPR035906">
    <property type="entry name" value="MetI-like_sf"/>
</dbReference>
<feature type="transmembrane region" description="Helical" evidence="7">
    <location>
        <begin position="87"/>
        <end position="108"/>
    </location>
</feature>
<evidence type="ECO:0000313" key="10">
    <source>
        <dbReference type="Proteomes" id="UP001499884"/>
    </source>
</evidence>
<dbReference type="InterPro" id="IPR000515">
    <property type="entry name" value="MetI-like"/>
</dbReference>
<evidence type="ECO:0000256" key="6">
    <source>
        <dbReference type="ARBA" id="ARBA00023136"/>
    </source>
</evidence>
<feature type="transmembrane region" description="Helical" evidence="7">
    <location>
        <begin position="146"/>
        <end position="165"/>
    </location>
</feature>
<protein>
    <submittedName>
        <fullName evidence="9">ABC transporter permease</fullName>
    </submittedName>
</protein>
<dbReference type="PANTHER" id="PTHR30151">
    <property type="entry name" value="ALKANE SULFONATE ABC TRANSPORTER-RELATED, MEMBRANE SUBUNIT"/>
    <property type="match status" value="1"/>
</dbReference>
<proteinExistence type="inferred from homology"/>
<dbReference type="Pfam" id="PF00528">
    <property type="entry name" value="BPD_transp_1"/>
    <property type="match status" value="1"/>
</dbReference>
<evidence type="ECO:0000313" key="9">
    <source>
        <dbReference type="EMBL" id="GAA3713545.1"/>
    </source>
</evidence>
<sequence length="275" mass="29714">MAVTTRVEPPKPLPGARPVRTRRRPHLKYVYGTVAVVVALAVWEVLALLRVRPAIVLPGPGDVITAFQNLFSTSAIWTDLLTSGRELLLGLVFAAVVGLPIGMLIGWYRKLSWILSPFVSFLYATPRIALTPLLIIWLGIGDSSKIMIVFLMAVFPILINAASGVQNLDPAVLRVARCFGGTDLQIFRTIALPGTVPFIVSGLRLAVGQALIGVFVAELSGAQAGVGMLMNNAGQQFQTSVVFAGLFIFALTGVTLNALLQRVERHFDSWRNPSD</sequence>
<keyword evidence="2 7" id="KW-0813">Transport</keyword>
<dbReference type="Proteomes" id="UP001499884">
    <property type="component" value="Unassembled WGS sequence"/>
</dbReference>
<evidence type="ECO:0000256" key="4">
    <source>
        <dbReference type="ARBA" id="ARBA00022692"/>
    </source>
</evidence>
<dbReference type="PROSITE" id="PS50928">
    <property type="entry name" value="ABC_TM1"/>
    <property type="match status" value="1"/>
</dbReference>
<feature type="transmembrane region" description="Helical" evidence="7">
    <location>
        <begin position="237"/>
        <end position="260"/>
    </location>
</feature>
<dbReference type="RefSeq" id="WP_345641436.1">
    <property type="nucleotide sequence ID" value="NZ_BAABEP010000003.1"/>
</dbReference>
<comment type="similarity">
    <text evidence="7">Belongs to the binding-protein-dependent transport system permease family.</text>
</comment>